<dbReference type="AlphaFoldDB" id="A0A7X6RSP5"/>
<dbReference type="RefSeq" id="WP_061079193.1">
    <property type="nucleotide sequence ID" value="NZ_JAAXPG010000024.1"/>
</dbReference>
<reference evidence="1 2" key="1">
    <citation type="submission" date="2020-04" db="EMBL/GenBank/DDBJ databases">
        <title>MicrobeNet Type strains.</title>
        <authorList>
            <person name="Nicholson A.C."/>
        </authorList>
    </citation>
    <scope>NUCLEOTIDE SEQUENCE [LARGE SCALE GENOMIC DNA]</scope>
    <source>
        <strain evidence="1 2">ATCC 23612</strain>
    </source>
</reference>
<dbReference type="EMBL" id="JAAXPG010000024">
    <property type="protein sequence ID" value="NKZ00467.1"/>
    <property type="molecule type" value="Genomic_DNA"/>
</dbReference>
<gene>
    <name evidence="1" type="ORF">HGB44_22755</name>
</gene>
<protein>
    <submittedName>
        <fullName evidence="1">Uncharacterized protein</fullName>
    </submittedName>
</protein>
<keyword evidence="2" id="KW-1185">Reference proteome</keyword>
<sequence length="155" mass="17357">MLLASFSTLVSTDYKIIDIHDSDREIEYTPSLRLPGRTVLGVDTGHIYINCAEDLARILVSMHVWDSAPGKNVYQGWSEPEEAELSCASGTIHVDQWTRGLADVWHLPVSGDLHVSVRSQGRDTVRQRVREVRRQGGSVREVDGTEGYLIDAWPL</sequence>
<name>A0A7X6RSP5_9ACTN</name>
<proteinExistence type="predicted"/>
<comment type="caution">
    <text evidence="1">The sequence shown here is derived from an EMBL/GenBank/DDBJ whole genome shotgun (WGS) entry which is preliminary data.</text>
</comment>
<organism evidence="1 2">
    <name type="scientific">Nocardiopsis alborubida</name>
    <dbReference type="NCBI Taxonomy" id="146802"/>
    <lineage>
        <taxon>Bacteria</taxon>
        <taxon>Bacillati</taxon>
        <taxon>Actinomycetota</taxon>
        <taxon>Actinomycetes</taxon>
        <taxon>Streptosporangiales</taxon>
        <taxon>Nocardiopsidaceae</taxon>
        <taxon>Nocardiopsis</taxon>
    </lineage>
</organism>
<evidence type="ECO:0000313" key="2">
    <source>
        <dbReference type="Proteomes" id="UP000553209"/>
    </source>
</evidence>
<evidence type="ECO:0000313" key="1">
    <source>
        <dbReference type="EMBL" id="NKZ00467.1"/>
    </source>
</evidence>
<dbReference type="Proteomes" id="UP000553209">
    <property type="component" value="Unassembled WGS sequence"/>
</dbReference>
<accession>A0A7X6RSP5</accession>